<comment type="cofactor">
    <cofactor evidence="8">
        <name>Zn(2+)</name>
        <dbReference type="ChEBI" id="CHEBI:29105"/>
    </cofactor>
    <text evidence="8">Binds 1 zinc ion per subunit.</text>
</comment>
<evidence type="ECO:0000256" key="1">
    <source>
        <dbReference type="ARBA" id="ARBA00000757"/>
    </source>
</evidence>
<dbReference type="AlphaFoldDB" id="A0A1R4GTY1"/>
<keyword evidence="11" id="KW-1185">Reference proteome</keyword>
<evidence type="ECO:0000256" key="3">
    <source>
        <dbReference type="ARBA" id="ARBA00011956"/>
    </source>
</evidence>
<feature type="binding site" evidence="8">
    <location>
        <position position="97"/>
    </location>
    <ligand>
        <name>Zn(2+)</name>
        <dbReference type="ChEBI" id="CHEBI:29105"/>
    </ligand>
</feature>
<gene>
    <name evidence="10" type="ORF">FM101_13505</name>
</gene>
<dbReference type="InterPro" id="IPR018050">
    <property type="entry name" value="Pmannose_isomerase-type1_CS"/>
</dbReference>
<keyword evidence="4 8" id="KW-0479">Metal-binding</keyword>
<keyword evidence="5 8" id="KW-0862">Zinc</keyword>
<dbReference type="NCBIfam" id="TIGR00218">
    <property type="entry name" value="manA"/>
    <property type="match status" value="1"/>
</dbReference>
<dbReference type="PROSITE" id="PS00965">
    <property type="entry name" value="PMI_I_1"/>
    <property type="match status" value="1"/>
</dbReference>
<proteinExistence type="inferred from homology"/>
<dbReference type="PIRSF" id="PIRSF001480">
    <property type="entry name" value="Mannose-6-phosphate_isomerase"/>
    <property type="match status" value="1"/>
</dbReference>
<organism evidence="10 11">
    <name type="scientific">Arthrobacter rhombi</name>
    <dbReference type="NCBI Taxonomy" id="71253"/>
    <lineage>
        <taxon>Bacteria</taxon>
        <taxon>Bacillati</taxon>
        <taxon>Actinomycetota</taxon>
        <taxon>Actinomycetes</taxon>
        <taxon>Micrococcales</taxon>
        <taxon>Micrococcaceae</taxon>
        <taxon>Arthrobacter</taxon>
    </lineage>
</organism>
<dbReference type="InterPro" id="IPR046457">
    <property type="entry name" value="PMI_typeI_cat"/>
</dbReference>
<feature type="active site" evidence="7">
    <location>
        <position position="291"/>
    </location>
</feature>
<evidence type="ECO:0000256" key="8">
    <source>
        <dbReference type="PIRSR" id="PIRSR001480-2"/>
    </source>
</evidence>
<dbReference type="GO" id="GO:0004476">
    <property type="term" value="F:mannose-6-phosphate isomerase activity"/>
    <property type="evidence" value="ECO:0007669"/>
    <property type="project" value="UniProtKB-EC"/>
</dbReference>
<reference evidence="10 11" key="1">
    <citation type="submission" date="2017-02" db="EMBL/GenBank/DDBJ databases">
        <authorList>
            <person name="Peterson S.W."/>
        </authorList>
    </citation>
    <scope>NUCLEOTIDE SEQUENCE [LARGE SCALE GENOMIC DNA]</scope>
    <source>
        <strain evidence="10 11">B Ar 00.02</strain>
    </source>
</reference>
<dbReference type="SUPFAM" id="SSF51182">
    <property type="entry name" value="RmlC-like cupins"/>
    <property type="match status" value="1"/>
</dbReference>
<feature type="domain" description="Phosphomannose isomerase type I catalytic" evidence="9">
    <location>
        <begin position="1"/>
        <end position="149"/>
    </location>
</feature>
<dbReference type="Gene3D" id="2.60.120.10">
    <property type="entry name" value="Jelly Rolls"/>
    <property type="match status" value="2"/>
</dbReference>
<accession>A0A1R4GTY1</accession>
<dbReference type="GO" id="GO:0005829">
    <property type="term" value="C:cytosol"/>
    <property type="evidence" value="ECO:0007669"/>
    <property type="project" value="TreeGrafter"/>
</dbReference>
<dbReference type="InterPro" id="IPR014710">
    <property type="entry name" value="RmlC-like_jellyroll"/>
</dbReference>
<dbReference type="PANTHER" id="PTHR10309">
    <property type="entry name" value="MANNOSE-6-PHOSPHATE ISOMERASE"/>
    <property type="match status" value="1"/>
</dbReference>
<evidence type="ECO:0000256" key="2">
    <source>
        <dbReference type="ARBA" id="ARBA00010772"/>
    </source>
</evidence>
<dbReference type="GO" id="GO:0008270">
    <property type="term" value="F:zinc ion binding"/>
    <property type="evidence" value="ECO:0007669"/>
    <property type="project" value="InterPro"/>
</dbReference>
<dbReference type="InterPro" id="IPR011051">
    <property type="entry name" value="RmlC_Cupin_sf"/>
</dbReference>
<dbReference type="Pfam" id="PF20511">
    <property type="entry name" value="PMI_typeI_cat"/>
    <property type="match status" value="1"/>
</dbReference>
<comment type="catalytic activity">
    <reaction evidence="1">
        <text>D-mannose 6-phosphate = D-fructose 6-phosphate</text>
        <dbReference type="Rhea" id="RHEA:12356"/>
        <dbReference type="ChEBI" id="CHEBI:58735"/>
        <dbReference type="ChEBI" id="CHEBI:61527"/>
        <dbReference type="EC" id="5.3.1.8"/>
    </reaction>
</comment>
<evidence type="ECO:0000256" key="4">
    <source>
        <dbReference type="ARBA" id="ARBA00022723"/>
    </source>
</evidence>
<name>A0A1R4GTY1_9MICC</name>
<evidence type="ECO:0000313" key="10">
    <source>
        <dbReference type="EMBL" id="SJM71561.1"/>
    </source>
</evidence>
<evidence type="ECO:0000259" key="9">
    <source>
        <dbReference type="Pfam" id="PF20511"/>
    </source>
</evidence>
<dbReference type="PRINTS" id="PR00714">
    <property type="entry name" value="MAN6PISMRASE"/>
</dbReference>
<feature type="binding site" evidence="8">
    <location>
        <position position="134"/>
    </location>
    <ligand>
        <name>Zn(2+)</name>
        <dbReference type="ChEBI" id="CHEBI:29105"/>
    </ligand>
</feature>
<keyword evidence="6 10" id="KW-0413">Isomerase</keyword>
<evidence type="ECO:0000256" key="6">
    <source>
        <dbReference type="ARBA" id="ARBA00023235"/>
    </source>
</evidence>
<sequence>MYRLSNTVRDYPWGSSTAIAELIGAEASGGPEAEMWIGAHPDSPSKASHPDVDGTTPLNELIATDPTLFLGEETSTRFGRLPFLAKILAAEKPLSLQVHPTLEQARAGFAAEEEAGVDRSAPHRNYKDDNHKPELLFALTGFSALCGFRAAHESAALFTWLAETIEADPELTDENGSAVLAARHTATTLSQGDLRGAFTDLLSGGQDVVRLVGLASAAVASGRQTVPDTGLAELESLNGFYPGDPGVLVSLMLNHITLEPGQAIYLPAGNIHAYLRGLGVEVMASSDNVLRGGLTGKHIDLPELMDTVDFQSLGVPYLEAAKNMLGQEIYRPPFDEFQLQRIALPGDALLAGEDVAVAQNGPVTLLCVSGDLLLDSPRGDLQLTRGESAFIPAHEAPVVAKRLGEGPAVAFAVTTAETN</sequence>
<dbReference type="Proteomes" id="UP000195913">
    <property type="component" value="Unassembled WGS sequence"/>
</dbReference>
<evidence type="ECO:0000256" key="5">
    <source>
        <dbReference type="ARBA" id="ARBA00022833"/>
    </source>
</evidence>
<evidence type="ECO:0000313" key="11">
    <source>
        <dbReference type="Proteomes" id="UP000195913"/>
    </source>
</evidence>
<dbReference type="InterPro" id="IPR001250">
    <property type="entry name" value="Man6P_Isoase-1"/>
</dbReference>
<dbReference type="PANTHER" id="PTHR10309:SF0">
    <property type="entry name" value="MANNOSE-6-PHOSPHATE ISOMERASE"/>
    <property type="match status" value="1"/>
</dbReference>
<dbReference type="Gene3D" id="1.10.441.10">
    <property type="entry name" value="Phosphomannose Isomerase, domain 2"/>
    <property type="match status" value="1"/>
</dbReference>
<protein>
    <recommendedName>
        <fullName evidence="3">mannose-6-phosphate isomerase</fullName>
        <ecNumber evidence="3">5.3.1.8</ecNumber>
    </recommendedName>
</protein>
<dbReference type="RefSeq" id="WP_087000473.1">
    <property type="nucleotide sequence ID" value="NZ_FUHW01000044.1"/>
</dbReference>
<comment type="similarity">
    <text evidence="2">Belongs to the mannose-6-phosphate isomerase type 1 family.</text>
</comment>
<evidence type="ECO:0000256" key="7">
    <source>
        <dbReference type="PIRSR" id="PIRSR001480-1"/>
    </source>
</evidence>
<dbReference type="GO" id="GO:0009298">
    <property type="term" value="P:GDP-mannose biosynthetic process"/>
    <property type="evidence" value="ECO:0007669"/>
    <property type="project" value="InterPro"/>
</dbReference>
<dbReference type="EC" id="5.3.1.8" evidence="3"/>
<dbReference type="InterPro" id="IPR016305">
    <property type="entry name" value="Mannose-6-P_Isomerase"/>
</dbReference>
<feature type="binding site" evidence="8">
    <location>
        <position position="272"/>
    </location>
    <ligand>
        <name>Zn(2+)</name>
        <dbReference type="ChEBI" id="CHEBI:29105"/>
    </ligand>
</feature>
<feature type="binding site" evidence="8">
    <location>
        <position position="99"/>
    </location>
    <ligand>
        <name>Zn(2+)</name>
        <dbReference type="ChEBI" id="CHEBI:29105"/>
    </ligand>
</feature>
<dbReference type="CDD" id="cd07011">
    <property type="entry name" value="cupin_PMI_type_I_N"/>
    <property type="match status" value="1"/>
</dbReference>
<dbReference type="GO" id="GO:0005975">
    <property type="term" value="P:carbohydrate metabolic process"/>
    <property type="evidence" value="ECO:0007669"/>
    <property type="project" value="InterPro"/>
</dbReference>
<dbReference type="EMBL" id="FUHW01000044">
    <property type="protein sequence ID" value="SJM71561.1"/>
    <property type="molecule type" value="Genomic_DNA"/>
</dbReference>